<dbReference type="Pfam" id="PF00076">
    <property type="entry name" value="RRM_1"/>
    <property type="match status" value="1"/>
</dbReference>
<dbReference type="PANTHER" id="PTHR23236">
    <property type="entry name" value="EUKARYOTIC TRANSLATION INITIATION FACTOR 4B/4H"/>
    <property type="match status" value="1"/>
</dbReference>
<dbReference type="EMBL" id="JANEYG010000009">
    <property type="protein sequence ID" value="KAJ8921632.1"/>
    <property type="molecule type" value="Genomic_DNA"/>
</dbReference>
<dbReference type="SMART" id="SM00360">
    <property type="entry name" value="RRM"/>
    <property type="match status" value="1"/>
</dbReference>
<evidence type="ECO:0000256" key="1">
    <source>
        <dbReference type="ARBA" id="ARBA00022884"/>
    </source>
</evidence>
<feature type="region of interest" description="Disordered" evidence="3">
    <location>
        <begin position="164"/>
        <end position="496"/>
    </location>
</feature>
<dbReference type="InterPro" id="IPR012677">
    <property type="entry name" value="Nucleotide-bd_a/b_plait_sf"/>
</dbReference>
<organism evidence="5 6">
    <name type="scientific">Exocentrus adspersus</name>
    <dbReference type="NCBI Taxonomy" id="1586481"/>
    <lineage>
        <taxon>Eukaryota</taxon>
        <taxon>Metazoa</taxon>
        <taxon>Ecdysozoa</taxon>
        <taxon>Arthropoda</taxon>
        <taxon>Hexapoda</taxon>
        <taxon>Insecta</taxon>
        <taxon>Pterygota</taxon>
        <taxon>Neoptera</taxon>
        <taxon>Endopterygota</taxon>
        <taxon>Coleoptera</taxon>
        <taxon>Polyphaga</taxon>
        <taxon>Cucujiformia</taxon>
        <taxon>Chrysomeloidea</taxon>
        <taxon>Cerambycidae</taxon>
        <taxon>Lamiinae</taxon>
        <taxon>Acanthocinini</taxon>
        <taxon>Exocentrus</taxon>
    </lineage>
</organism>
<dbReference type="InterPro" id="IPR000504">
    <property type="entry name" value="RRM_dom"/>
</dbReference>
<feature type="domain" description="RRM" evidence="4">
    <location>
        <begin position="84"/>
        <end position="161"/>
    </location>
</feature>
<dbReference type="GO" id="GO:0003723">
    <property type="term" value="F:RNA binding"/>
    <property type="evidence" value="ECO:0007669"/>
    <property type="project" value="UniProtKB-UniRule"/>
</dbReference>
<evidence type="ECO:0000313" key="5">
    <source>
        <dbReference type="EMBL" id="KAJ8921632.1"/>
    </source>
</evidence>
<dbReference type="Proteomes" id="UP001159042">
    <property type="component" value="Unassembled WGS sequence"/>
</dbReference>
<proteinExistence type="predicted"/>
<evidence type="ECO:0000259" key="4">
    <source>
        <dbReference type="PROSITE" id="PS50102"/>
    </source>
</evidence>
<evidence type="ECO:0000313" key="6">
    <source>
        <dbReference type="Proteomes" id="UP001159042"/>
    </source>
</evidence>
<comment type="caution">
    <text evidence="5">The sequence shown here is derived from an EMBL/GenBank/DDBJ whole genome shotgun (WGS) entry which is preliminary data.</text>
</comment>
<protein>
    <recommendedName>
        <fullName evidence="4">RRM domain-containing protein</fullName>
    </recommendedName>
</protein>
<gene>
    <name evidence="5" type="ORF">NQ315_010541</name>
</gene>
<feature type="compositionally biased region" description="Basic and acidic residues" evidence="3">
    <location>
        <begin position="392"/>
        <end position="404"/>
    </location>
</feature>
<name>A0AAV8W4V2_9CUCU</name>
<sequence>MASGKKGKKTKGKTLALTDFLQETPGTVPAQPIRKSNNINWAEEVEDYDGYDSRKPLNVVLPTAPKASREYEDYSDKVPRDPPYRAYLSNLPYDVDEEEIMLFFNNLKIASLRIPKDDRDSSKLKGYGYVEFEDRDSLLDALAIPDTTIKNRRIRIEVSANTDDRRRGRMDIGRDRIDRGESTGDWRSGPRTEVSNGDRKSGFGRDRDRDVGNITRDGMRGEREERNFSRDNMRGDREEKSFSRDNMRGDRDDRGFSRDNMRDRDSGFNRDRDSREFRRDRDGSDDKPGAWREGERFNRDQDRGFSREKGGFRDSDRMGRFDDKDDRKGFGRRFDDRDRGSRTGDSTSSSEPRERPKLVLAPRTKPVENVSVKAESVPSASIFGNAKPVDTAQREREIEERLAKEQSGGLRETSRDRTSQDTEETEKKTNDEKKLLRSEFKSPEKTSDNKHKTDKPMKEEKRERHEKEMPKIAEPEPPNFAASNKFAFLQTDDVSD</sequence>
<dbReference type="SUPFAM" id="SSF54928">
    <property type="entry name" value="RNA-binding domain, RBD"/>
    <property type="match status" value="1"/>
</dbReference>
<keyword evidence="1 2" id="KW-0694">RNA-binding</keyword>
<accession>A0AAV8W4V2</accession>
<feature type="compositionally biased region" description="Basic and acidic residues" evidence="3">
    <location>
        <begin position="164"/>
        <end position="342"/>
    </location>
</feature>
<feature type="compositionally biased region" description="Basic and acidic residues" evidence="3">
    <location>
        <begin position="412"/>
        <end position="474"/>
    </location>
</feature>
<keyword evidence="6" id="KW-1185">Reference proteome</keyword>
<dbReference type="PANTHER" id="PTHR23236:SF2">
    <property type="entry name" value="EUKARYOTIC TRANSLATION INITIATION FACTOR 4B"/>
    <property type="match status" value="1"/>
</dbReference>
<evidence type="ECO:0000256" key="3">
    <source>
        <dbReference type="SAM" id="MobiDB-lite"/>
    </source>
</evidence>
<dbReference type="Gene3D" id="3.30.70.330">
    <property type="match status" value="1"/>
</dbReference>
<dbReference type="AlphaFoldDB" id="A0AAV8W4V2"/>
<dbReference type="PROSITE" id="PS50102">
    <property type="entry name" value="RRM"/>
    <property type="match status" value="1"/>
</dbReference>
<evidence type="ECO:0000256" key="2">
    <source>
        <dbReference type="PROSITE-ProRule" id="PRU00176"/>
    </source>
</evidence>
<reference evidence="5 6" key="1">
    <citation type="journal article" date="2023" name="Insect Mol. Biol.">
        <title>Genome sequencing provides insights into the evolution of gene families encoding plant cell wall-degrading enzymes in longhorned beetles.</title>
        <authorList>
            <person name="Shin N.R."/>
            <person name="Okamura Y."/>
            <person name="Kirsch R."/>
            <person name="Pauchet Y."/>
        </authorList>
    </citation>
    <scope>NUCLEOTIDE SEQUENCE [LARGE SCALE GENOMIC DNA]</scope>
    <source>
        <strain evidence="5">EAD_L_NR</strain>
    </source>
</reference>
<dbReference type="InterPro" id="IPR035979">
    <property type="entry name" value="RBD_domain_sf"/>
</dbReference>